<name>A0A7V2T3H7_LEUMU</name>
<keyword evidence="4 5" id="KW-0012">Acyltransferase</keyword>
<gene>
    <name evidence="5" type="ORF">ENJ51_08735</name>
</gene>
<dbReference type="InterPro" id="IPR051159">
    <property type="entry name" value="Hexapeptide_acetyltransf"/>
</dbReference>
<dbReference type="GO" id="GO:0008374">
    <property type="term" value="F:O-acyltransferase activity"/>
    <property type="evidence" value="ECO:0007669"/>
    <property type="project" value="TreeGrafter"/>
</dbReference>
<dbReference type="InterPro" id="IPR011004">
    <property type="entry name" value="Trimer_LpxA-like_sf"/>
</dbReference>
<organism evidence="5">
    <name type="scientific">Leucothrix mucor</name>
    <dbReference type="NCBI Taxonomy" id="45248"/>
    <lineage>
        <taxon>Bacteria</taxon>
        <taxon>Pseudomonadati</taxon>
        <taxon>Pseudomonadota</taxon>
        <taxon>Gammaproteobacteria</taxon>
        <taxon>Thiotrichales</taxon>
        <taxon>Thiotrichaceae</taxon>
        <taxon>Leucothrix</taxon>
    </lineage>
</organism>
<dbReference type="PROSITE" id="PS00101">
    <property type="entry name" value="HEXAPEP_TRANSFERASES"/>
    <property type="match status" value="1"/>
</dbReference>
<keyword evidence="2" id="KW-0808">Transferase</keyword>
<dbReference type="EMBL" id="DRMS01000326">
    <property type="protein sequence ID" value="HFC92883.1"/>
    <property type="molecule type" value="Genomic_DNA"/>
</dbReference>
<dbReference type="SUPFAM" id="SSF51161">
    <property type="entry name" value="Trimeric LpxA-like enzymes"/>
    <property type="match status" value="1"/>
</dbReference>
<evidence type="ECO:0000256" key="3">
    <source>
        <dbReference type="ARBA" id="ARBA00022737"/>
    </source>
</evidence>
<sequence>MRLRFVNQKMFMFLVGVRNNILHARTWYFRTIYGMNLAKDVRISFKARLDKTNPKGLTIGEKTMVTFDAIILSHDFASRKHDSKTVIGSYCFIGCGSIILPNITIGDHVIVAAGSVVTKDVPSNCIVAGNPAKVLRTGIQTIDYGMIAE</sequence>
<accession>A0A7V2T3H7</accession>
<evidence type="ECO:0000256" key="1">
    <source>
        <dbReference type="ARBA" id="ARBA00007274"/>
    </source>
</evidence>
<proteinExistence type="inferred from homology"/>
<dbReference type="Pfam" id="PF00132">
    <property type="entry name" value="Hexapep"/>
    <property type="match status" value="1"/>
</dbReference>
<dbReference type="PANTHER" id="PTHR23416">
    <property type="entry name" value="SIALIC ACID SYNTHASE-RELATED"/>
    <property type="match status" value="1"/>
</dbReference>
<dbReference type="CDD" id="cd04647">
    <property type="entry name" value="LbH_MAT_like"/>
    <property type="match status" value="1"/>
</dbReference>
<keyword evidence="3" id="KW-0677">Repeat</keyword>
<comment type="caution">
    <text evidence="5">The sequence shown here is derived from an EMBL/GenBank/DDBJ whole genome shotgun (WGS) entry which is preliminary data.</text>
</comment>
<dbReference type="PANTHER" id="PTHR23416:SF23">
    <property type="entry name" value="ACETYLTRANSFERASE C18B11.09C-RELATED"/>
    <property type="match status" value="1"/>
</dbReference>
<evidence type="ECO:0000313" key="5">
    <source>
        <dbReference type="EMBL" id="HFC92883.1"/>
    </source>
</evidence>
<evidence type="ECO:0000256" key="4">
    <source>
        <dbReference type="ARBA" id="ARBA00023315"/>
    </source>
</evidence>
<evidence type="ECO:0000256" key="2">
    <source>
        <dbReference type="ARBA" id="ARBA00022679"/>
    </source>
</evidence>
<dbReference type="Proteomes" id="UP000885750">
    <property type="component" value="Unassembled WGS sequence"/>
</dbReference>
<protein>
    <submittedName>
        <fullName evidence="5">Acyltransferase</fullName>
    </submittedName>
</protein>
<reference evidence="5" key="1">
    <citation type="journal article" date="2020" name="mSystems">
        <title>Genome- and Community-Level Interaction Insights into Carbon Utilization and Element Cycling Functions of Hydrothermarchaeota in Hydrothermal Sediment.</title>
        <authorList>
            <person name="Zhou Z."/>
            <person name="Liu Y."/>
            <person name="Xu W."/>
            <person name="Pan J."/>
            <person name="Luo Z.H."/>
            <person name="Li M."/>
        </authorList>
    </citation>
    <scope>NUCLEOTIDE SEQUENCE [LARGE SCALE GENOMIC DNA]</scope>
    <source>
        <strain evidence="5">HyVt-493</strain>
    </source>
</reference>
<comment type="similarity">
    <text evidence="1">Belongs to the transferase hexapeptide repeat family.</text>
</comment>
<dbReference type="InterPro" id="IPR018357">
    <property type="entry name" value="Hexapep_transf_CS"/>
</dbReference>
<dbReference type="InterPro" id="IPR001451">
    <property type="entry name" value="Hexapep"/>
</dbReference>
<dbReference type="Gene3D" id="2.160.10.10">
    <property type="entry name" value="Hexapeptide repeat proteins"/>
    <property type="match status" value="1"/>
</dbReference>
<dbReference type="AlphaFoldDB" id="A0A7V2T3H7"/>